<reference evidence="14" key="1">
    <citation type="submission" date="2024-06" db="EMBL/GenBank/DDBJ databases">
        <authorList>
            <person name="Fan A."/>
            <person name="Zhang F.Y."/>
            <person name="Zhang L."/>
        </authorList>
    </citation>
    <scope>NUCLEOTIDE SEQUENCE</scope>
    <source>
        <strain evidence="14">Y61</strain>
    </source>
</reference>
<dbReference type="GO" id="GO:0008408">
    <property type="term" value="F:3'-5' exonuclease activity"/>
    <property type="evidence" value="ECO:0007669"/>
    <property type="project" value="InterPro"/>
</dbReference>
<dbReference type="EMBL" id="CP159510">
    <property type="protein sequence ID" value="XCJ18324.1"/>
    <property type="molecule type" value="Genomic_DNA"/>
</dbReference>
<dbReference type="InterPro" id="IPR046938">
    <property type="entry name" value="DNA_clamp_sf"/>
</dbReference>
<comment type="similarity">
    <text evidence="2 10">Belongs to the beta sliding clamp family.</text>
</comment>
<dbReference type="Pfam" id="PF00712">
    <property type="entry name" value="DNA_pol3_beta"/>
    <property type="match status" value="1"/>
</dbReference>
<evidence type="ECO:0000256" key="1">
    <source>
        <dbReference type="ARBA" id="ARBA00004496"/>
    </source>
</evidence>
<dbReference type="PIRSF" id="PIRSF000804">
    <property type="entry name" value="DNA_pol_III_b"/>
    <property type="match status" value="1"/>
</dbReference>
<sequence>MHVSVQKNRLAEAVSQVMKAVSSKTTIPILTGIKISADPDGIRLTGSNSDISIMSFIPAEDQDQEVAVIDTPGSVVLPGRLFSEVVRKFPNDKILIESDSRQITKITSGSSEFNLNGLDPEEYPNLPVINEKKVISIRKDLLRDVIRQTVYAVSVSETRPVLTGVKWSLKNGRLACVATDSHRLAQRSVPVASGSAAEESRDVVIPGSSLTELVKLLDDNDDENADLVMTSNQILFQLNNVQFYSRILDGNYPDTSRLIPQDSKTTLTLPTRGLYQAIERASILAKEERNNIVKLRAEDGHVEISSQSLELGRVFETLQVEEFEGEPMRIAFSAKFMMDALGKIDDSNVRIYFVGPMRPIIIRPIGDDNILMLILPIRTF</sequence>
<dbReference type="InterPro" id="IPR022634">
    <property type="entry name" value="DNA_polIII_beta_N"/>
</dbReference>
<evidence type="ECO:0000256" key="9">
    <source>
        <dbReference type="ARBA" id="ARBA00023125"/>
    </source>
</evidence>
<dbReference type="GO" id="GO:0003887">
    <property type="term" value="F:DNA-directed DNA polymerase activity"/>
    <property type="evidence" value="ECO:0007669"/>
    <property type="project" value="UniProtKB-UniRule"/>
</dbReference>
<keyword evidence="4 10" id="KW-0963">Cytoplasm</keyword>
<dbReference type="Pfam" id="PF02768">
    <property type="entry name" value="DNA_pol3_beta_3"/>
    <property type="match status" value="1"/>
</dbReference>
<dbReference type="PANTHER" id="PTHR30478:SF0">
    <property type="entry name" value="BETA SLIDING CLAMP"/>
    <property type="match status" value="1"/>
</dbReference>
<proteinExistence type="inferred from homology"/>
<dbReference type="NCBIfam" id="TIGR00663">
    <property type="entry name" value="dnan"/>
    <property type="match status" value="1"/>
</dbReference>
<evidence type="ECO:0000256" key="6">
    <source>
        <dbReference type="ARBA" id="ARBA00022695"/>
    </source>
</evidence>
<comment type="function">
    <text evidence="10">Confers DNA tethering and processivity to DNA polymerases and other proteins. Acts as a clamp, forming a ring around DNA (a reaction catalyzed by the clamp-loading complex) which diffuses in an ATP-independent manner freely and bidirectionally along dsDNA. Initially characterized for its ability to contact the catalytic subunit of DNA polymerase III (Pol III), a complex, multichain enzyme responsible for most of the replicative synthesis in bacteria; Pol III exhibits 3'-5' exonuclease proofreading activity. The beta chain is required for initiation of replication as well as for processivity of DNA replication.</text>
</comment>
<evidence type="ECO:0000259" key="11">
    <source>
        <dbReference type="Pfam" id="PF00712"/>
    </source>
</evidence>
<evidence type="ECO:0000256" key="4">
    <source>
        <dbReference type="ARBA" id="ARBA00022490"/>
    </source>
</evidence>
<evidence type="ECO:0000256" key="5">
    <source>
        <dbReference type="ARBA" id="ARBA00022679"/>
    </source>
</evidence>
<organism evidence="14">
    <name type="scientific">Sporolactobacillus sp. Y61</name>
    <dbReference type="NCBI Taxonomy" id="3160863"/>
    <lineage>
        <taxon>Bacteria</taxon>
        <taxon>Bacillati</taxon>
        <taxon>Bacillota</taxon>
        <taxon>Bacilli</taxon>
        <taxon>Bacillales</taxon>
        <taxon>Sporolactobacillaceae</taxon>
        <taxon>Sporolactobacillus</taxon>
    </lineage>
</organism>
<keyword evidence="6 10" id="KW-0548">Nucleotidyltransferase</keyword>
<feature type="domain" description="DNA polymerase III beta sliding clamp C-terminal" evidence="13">
    <location>
        <begin position="257"/>
        <end position="378"/>
    </location>
</feature>
<keyword evidence="7 10" id="KW-0235">DNA replication</keyword>
<dbReference type="AlphaFoldDB" id="A0AAU8IJI8"/>
<protein>
    <recommendedName>
        <fullName evidence="3 10">Beta sliding clamp</fullName>
    </recommendedName>
</protein>
<evidence type="ECO:0000256" key="7">
    <source>
        <dbReference type="ARBA" id="ARBA00022705"/>
    </source>
</evidence>
<keyword evidence="5 10" id="KW-0808">Transferase</keyword>
<feature type="domain" description="DNA polymerase III beta sliding clamp central" evidence="12">
    <location>
        <begin position="137"/>
        <end position="254"/>
    </location>
</feature>
<dbReference type="GO" id="GO:0005737">
    <property type="term" value="C:cytoplasm"/>
    <property type="evidence" value="ECO:0007669"/>
    <property type="project" value="UniProtKB-SubCell"/>
</dbReference>
<accession>A0AAU8IJI8</accession>
<feature type="domain" description="DNA polymerase III beta sliding clamp N-terminal" evidence="11">
    <location>
        <begin position="1"/>
        <end position="127"/>
    </location>
</feature>
<keyword evidence="9" id="KW-0238">DNA-binding</keyword>
<dbReference type="CDD" id="cd00140">
    <property type="entry name" value="beta_clamp"/>
    <property type="match status" value="1"/>
</dbReference>
<comment type="subunit">
    <text evidence="10">Forms a ring-shaped head-to-tail homodimer around DNA.</text>
</comment>
<dbReference type="InterPro" id="IPR001001">
    <property type="entry name" value="DNA_polIII_beta"/>
</dbReference>
<name>A0AAU8IJI8_9BACL</name>
<dbReference type="SMART" id="SM00480">
    <property type="entry name" value="POL3Bc"/>
    <property type="match status" value="1"/>
</dbReference>
<dbReference type="GO" id="GO:0003677">
    <property type="term" value="F:DNA binding"/>
    <property type="evidence" value="ECO:0007669"/>
    <property type="project" value="UniProtKB-UniRule"/>
</dbReference>
<dbReference type="InterPro" id="IPR022637">
    <property type="entry name" value="DNA_polIII_beta_cen"/>
</dbReference>
<evidence type="ECO:0000313" key="14">
    <source>
        <dbReference type="EMBL" id="XCJ18324.1"/>
    </source>
</evidence>
<evidence type="ECO:0000256" key="2">
    <source>
        <dbReference type="ARBA" id="ARBA00010752"/>
    </source>
</evidence>
<evidence type="ECO:0000259" key="13">
    <source>
        <dbReference type="Pfam" id="PF02768"/>
    </source>
</evidence>
<dbReference type="Pfam" id="PF02767">
    <property type="entry name" value="DNA_pol3_beta_2"/>
    <property type="match status" value="1"/>
</dbReference>
<dbReference type="Gene3D" id="3.10.150.10">
    <property type="entry name" value="DNA Polymerase III, subunit A, domain 2"/>
    <property type="match status" value="1"/>
</dbReference>
<evidence type="ECO:0000256" key="8">
    <source>
        <dbReference type="ARBA" id="ARBA00022932"/>
    </source>
</evidence>
<evidence type="ECO:0000256" key="10">
    <source>
        <dbReference type="PIRNR" id="PIRNR000804"/>
    </source>
</evidence>
<dbReference type="InterPro" id="IPR022635">
    <property type="entry name" value="DNA_polIII_beta_C"/>
</dbReference>
<dbReference type="GO" id="GO:0006271">
    <property type="term" value="P:DNA strand elongation involved in DNA replication"/>
    <property type="evidence" value="ECO:0007669"/>
    <property type="project" value="TreeGrafter"/>
</dbReference>
<evidence type="ECO:0000256" key="3">
    <source>
        <dbReference type="ARBA" id="ARBA00021035"/>
    </source>
</evidence>
<evidence type="ECO:0000259" key="12">
    <source>
        <dbReference type="Pfam" id="PF02767"/>
    </source>
</evidence>
<keyword evidence="8 10" id="KW-0239">DNA-directed DNA polymerase</keyword>
<dbReference type="PANTHER" id="PTHR30478">
    <property type="entry name" value="DNA POLYMERASE III SUBUNIT BETA"/>
    <property type="match status" value="1"/>
</dbReference>
<dbReference type="Gene3D" id="3.70.10.10">
    <property type="match status" value="1"/>
</dbReference>
<gene>
    <name evidence="14" type="primary">dnaN</name>
    <name evidence="14" type="ORF">ABNN70_03900</name>
</gene>
<dbReference type="GO" id="GO:0009360">
    <property type="term" value="C:DNA polymerase III complex"/>
    <property type="evidence" value="ECO:0007669"/>
    <property type="project" value="InterPro"/>
</dbReference>
<dbReference type="SUPFAM" id="SSF55979">
    <property type="entry name" value="DNA clamp"/>
    <property type="match status" value="3"/>
</dbReference>
<dbReference type="RefSeq" id="WP_353949371.1">
    <property type="nucleotide sequence ID" value="NZ_CP159510.1"/>
</dbReference>
<comment type="subcellular location">
    <subcellularLocation>
        <location evidence="1 10">Cytoplasm</location>
    </subcellularLocation>
</comment>